<evidence type="ECO:0000256" key="1">
    <source>
        <dbReference type="SAM" id="MobiDB-lite"/>
    </source>
</evidence>
<comment type="caution">
    <text evidence="2">The sequence shown here is derived from an EMBL/GenBank/DDBJ whole genome shotgun (WGS) entry which is preliminary data.</text>
</comment>
<dbReference type="Proteomes" id="UP000288805">
    <property type="component" value="Unassembled WGS sequence"/>
</dbReference>
<organism evidence="2 3">
    <name type="scientific">Vitis vinifera</name>
    <name type="common">Grape</name>
    <dbReference type="NCBI Taxonomy" id="29760"/>
    <lineage>
        <taxon>Eukaryota</taxon>
        <taxon>Viridiplantae</taxon>
        <taxon>Streptophyta</taxon>
        <taxon>Embryophyta</taxon>
        <taxon>Tracheophyta</taxon>
        <taxon>Spermatophyta</taxon>
        <taxon>Magnoliopsida</taxon>
        <taxon>eudicotyledons</taxon>
        <taxon>Gunneridae</taxon>
        <taxon>Pentapetalae</taxon>
        <taxon>rosids</taxon>
        <taxon>Vitales</taxon>
        <taxon>Vitaceae</taxon>
        <taxon>Viteae</taxon>
        <taxon>Vitis</taxon>
    </lineage>
</organism>
<feature type="region of interest" description="Disordered" evidence="1">
    <location>
        <begin position="46"/>
        <end position="142"/>
    </location>
</feature>
<gene>
    <name evidence="2" type="primary">LYK3_17</name>
    <name evidence="2" type="ORF">CK203_029099</name>
</gene>
<evidence type="ECO:0000313" key="2">
    <source>
        <dbReference type="EMBL" id="RVW98033.1"/>
    </source>
</evidence>
<keyword evidence="2" id="KW-0675">Receptor</keyword>
<keyword evidence="2" id="KW-0418">Kinase</keyword>
<dbReference type="EMBL" id="QGNW01000096">
    <property type="protein sequence ID" value="RVW98033.1"/>
    <property type="molecule type" value="Genomic_DNA"/>
</dbReference>
<name>A0A438IMW3_VITVI</name>
<dbReference type="PANTHER" id="PTHR46554">
    <property type="entry name" value="MEDIATOR OF RNA POLYMERASE II TRANSCRIPTION SUBUNIT 26A-RELATED"/>
    <property type="match status" value="1"/>
</dbReference>
<feature type="compositionally biased region" description="Basic and acidic residues" evidence="1">
    <location>
        <begin position="46"/>
        <end position="93"/>
    </location>
</feature>
<dbReference type="AlphaFoldDB" id="A0A438IMW3"/>
<accession>A0A438IMW3</accession>
<dbReference type="PANTHER" id="PTHR46554:SF5">
    <property type="entry name" value="OS10G0327400 PROTEIN"/>
    <property type="match status" value="1"/>
</dbReference>
<feature type="compositionally biased region" description="Basic and acidic residues" evidence="1">
    <location>
        <begin position="123"/>
        <end position="139"/>
    </location>
</feature>
<reference evidence="2 3" key="1">
    <citation type="journal article" date="2018" name="PLoS Genet.">
        <title>Population sequencing reveals clonal diversity and ancestral inbreeding in the grapevine cultivar Chardonnay.</title>
        <authorList>
            <person name="Roach M.J."/>
            <person name="Johnson D.L."/>
            <person name="Bohlmann J."/>
            <person name="van Vuuren H.J."/>
            <person name="Jones S.J."/>
            <person name="Pretorius I.S."/>
            <person name="Schmidt S.A."/>
            <person name="Borneman A.R."/>
        </authorList>
    </citation>
    <scope>NUCLEOTIDE SEQUENCE [LARGE SCALE GENOMIC DNA]</scope>
    <source>
        <strain evidence="3">cv. Chardonnay</strain>
        <tissue evidence="2">Leaf</tissue>
    </source>
</reference>
<sequence length="384" mass="43200">MEILDSAWEEEESCLPIPPLDDGAFSPYHPTTLALFQFFDEIDENGNVRDDTGTSRGGREKQKTQCRGKEMKRLIEVLKPEKPLSEPEGHSKPCADPIADDQKACIDSTPAEGNEKGSFNQKAADEKNEINNHARKGDKSMAALESKFESTKRKLQESYKNIENGHTSARWSNPGEPRVASLVAGEEEDGGLHTPIKRRHLRILKRRSWVMEKAAGRYLGGDFVADFSEEERMRERTFWQRGEGAFGGGCWEEIFSAEDSFLRGKSGRGGESLREYKGIEKEQAVGGENERNGTRLASAPPFLAFKSTHNQTLALIQSMYDILPKDPTVEATDLNYVLVKENCSCEPYTKKYFTNTTFAVRLYCGCSIGLWNYLMSYAMMLETT</sequence>
<proteinExistence type="predicted"/>
<dbReference type="GO" id="GO:0016301">
    <property type="term" value="F:kinase activity"/>
    <property type="evidence" value="ECO:0007669"/>
    <property type="project" value="UniProtKB-KW"/>
</dbReference>
<protein>
    <submittedName>
        <fullName evidence="2">LysM domain receptor-like kinase 3</fullName>
    </submittedName>
</protein>
<evidence type="ECO:0000313" key="3">
    <source>
        <dbReference type="Proteomes" id="UP000288805"/>
    </source>
</evidence>
<keyword evidence="2" id="KW-0808">Transferase</keyword>